<dbReference type="EMBL" id="JAFIRA010000043">
    <property type="protein sequence ID" value="MCJ2544005.1"/>
    <property type="molecule type" value="Genomic_DNA"/>
</dbReference>
<accession>A0ABT0CDZ5</accession>
<protein>
    <submittedName>
        <fullName evidence="2">Glycosyltransferase family 4 protein</fullName>
    </submittedName>
</protein>
<dbReference type="SUPFAM" id="SSF53756">
    <property type="entry name" value="UDP-Glycosyltransferase/glycogen phosphorylase"/>
    <property type="match status" value="1"/>
</dbReference>
<dbReference type="InterPro" id="IPR050194">
    <property type="entry name" value="Glycosyltransferase_grp1"/>
</dbReference>
<name>A0ABT0CDZ5_THEVL</name>
<proteinExistence type="predicted"/>
<dbReference type="PANTHER" id="PTHR45947:SF3">
    <property type="entry name" value="SULFOQUINOVOSYL TRANSFERASE SQD2"/>
    <property type="match status" value="1"/>
</dbReference>
<feature type="domain" description="Glycosyl transferase family 1" evidence="1">
    <location>
        <begin position="148"/>
        <end position="303"/>
    </location>
</feature>
<dbReference type="Proteomes" id="UP000830835">
    <property type="component" value="Unassembled WGS sequence"/>
</dbReference>
<dbReference type="RefSeq" id="WP_244352136.1">
    <property type="nucleotide sequence ID" value="NZ_JAFIRA010000043.1"/>
</dbReference>
<evidence type="ECO:0000313" key="3">
    <source>
        <dbReference type="Proteomes" id="UP000830835"/>
    </source>
</evidence>
<evidence type="ECO:0000259" key="1">
    <source>
        <dbReference type="Pfam" id="PF00534"/>
    </source>
</evidence>
<dbReference type="Gene3D" id="3.40.50.2000">
    <property type="entry name" value="Glycogen Phosphorylase B"/>
    <property type="match status" value="2"/>
</dbReference>
<gene>
    <name evidence="2" type="ORF">JX360_14020</name>
</gene>
<comment type="caution">
    <text evidence="2">The sequence shown here is derived from an EMBL/GenBank/DDBJ whole genome shotgun (WGS) entry which is preliminary data.</text>
</comment>
<dbReference type="CDD" id="cd03801">
    <property type="entry name" value="GT4_PimA-like"/>
    <property type="match status" value="1"/>
</dbReference>
<dbReference type="InterPro" id="IPR001296">
    <property type="entry name" value="Glyco_trans_1"/>
</dbReference>
<dbReference type="PANTHER" id="PTHR45947">
    <property type="entry name" value="SULFOQUINOVOSYL TRANSFERASE SQD2"/>
    <property type="match status" value="1"/>
</dbReference>
<organism evidence="2 3">
    <name type="scientific">Thermostichus vulcanus str. 'Rupite'</name>
    <dbReference type="NCBI Taxonomy" id="2813851"/>
    <lineage>
        <taxon>Bacteria</taxon>
        <taxon>Bacillati</taxon>
        <taxon>Cyanobacteriota</taxon>
        <taxon>Cyanophyceae</taxon>
        <taxon>Thermostichales</taxon>
        <taxon>Thermostichaceae</taxon>
        <taxon>Thermostichus</taxon>
    </lineage>
</organism>
<sequence length="340" mass="37709">MKIFFFTTVFAPSIGGIERMAEMLCAEFVAMGHEVQLATLTPGNGRFPYPVIRRPKFTQFLSLLHWCDIHIQANVSLKYAWPLLVVPKKVVYRYANAYQRDDGSRSLIDFAKVALAARACGIANSHYTAARTGATHVVLNAYDDSTFRITTPWQERKRDLVFLGRLVSQKGCDTLLQALAHLRGQGLFPTLTVIGDGPDRPMLETMSAELNLDRQIHFTGTMQGQPLADLLNCHRFMVVPSRYEEPFGIVALEGLACGCVPIVSERGGLVDAISGHGFTFPNGDPIALAKVLTECLHRPEEAQQRLVGAESHLARCRARSVAEQYINIFRQKIGESSCSK</sequence>
<evidence type="ECO:0000313" key="2">
    <source>
        <dbReference type="EMBL" id="MCJ2544005.1"/>
    </source>
</evidence>
<dbReference type="Pfam" id="PF00534">
    <property type="entry name" value="Glycos_transf_1"/>
    <property type="match status" value="1"/>
</dbReference>
<reference evidence="2" key="1">
    <citation type="submission" date="2021-02" db="EMBL/GenBank/DDBJ databases">
        <title>The CRISPR/cas machinery reduction and long-range gene transfer in the hot spring cyanobacterium Synechococcus.</title>
        <authorList>
            <person name="Dvorak P."/>
            <person name="Jahodarova E."/>
            <person name="Hasler P."/>
            <person name="Poulickova A."/>
        </authorList>
    </citation>
    <scope>NUCLEOTIDE SEQUENCE</scope>
    <source>
        <strain evidence="2">Rupite</strain>
    </source>
</reference>
<keyword evidence="3" id="KW-1185">Reference proteome</keyword>